<dbReference type="Pfam" id="PF04750">
    <property type="entry name" value="Far-17a_AIG1"/>
    <property type="match status" value="1"/>
</dbReference>
<feature type="transmembrane region" description="Helical" evidence="5">
    <location>
        <begin position="109"/>
        <end position="126"/>
    </location>
</feature>
<evidence type="ECO:0000313" key="6">
    <source>
        <dbReference type="EMBL" id="PJI86020.1"/>
    </source>
</evidence>
<dbReference type="EMBL" id="PGTY01000002">
    <property type="protein sequence ID" value="PJI86020.1"/>
    <property type="molecule type" value="Genomic_DNA"/>
</dbReference>
<name>A0A2M8W526_9RHOB</name>
<keyword evidence="2 5" id="KW-0812">Transmembrane</keyword>
<accession>A0A2M8W526</accession>
<keyword evidence="7" id="KW-1185">Reference proteome</keyword>
<evidence type="ECO:0000256" key="4">
    <source>
        <dbReference type="ARBA" id="ARBA00023136"/>
    </source>
</evidence>
<feature type="transmembrane region" description="Helical" evidence="5">
    <location>
        <begin position="7"/>
        <end position="30"/>
    </location>
</feature>
<comment type="caution">
    <text evidence="6">The sequence shown here is derived from an EMBL/GenBank/DDBJ whole genome shotgun (WGS) entry which is preliminary data.</text>
</comment>
<proteinExistence type="predicted"/>
<evidence type="ECO:0000256" key="1">
    <source>
        <dbReference type="ARBA" id="ARBA00004127"/>
    </source>
</evidence>
<organism evidence="6 7">
    <name type="scientific">Yoonia maricola</name>
    <dbReference type="NCBI Taxonomy" id="420999"/>
    <lineage>
        <taxon>Bacteria</taxon>
        <taxon>Pseudomonadati</taxon>
        <taxon>Pseudomonadota</taxon>
        <taxon>Alphaproteobacteria</taxon>
        <taxon>Rhodobacterales</taxon>
        <taxon>Paracoccaceae</taxon>
        <taxon>Yoonia</taxon>
    </lineage>
</organism>
<dbReference type="RefSeq" id="WP_245834322.1">
    <property type="nucleotide sequence ID" value="NZ_PGTY01000002.1"/>
</dbReference>
<gene>
    <name evidence="6" type="ORF">BC777_2377</name>
</gene>
<dbReference type="InterPro" id="IPR006838">
    <property type="entry name" value="ADTRP_AIG1"/>
</dbReference>
<feature type="transmembrane region" description="Helical" evidence="5">
    <location>
        <begin position="69"/>
        <end position="89"/>
    </location>
</feature>
<keyword evidence="3 5" id="KW-1133">Transmembrane helix</keyword>
<evidence type="ECO:0000256" key="3">
    <source>
        <dbReference type="ARBA" id="ARBA00022989"/>
    </source>
</evidence>
<dbReference type="GO" id="GO:0012505">
    <property type="term" value="C:endomembrane system"/>
    <property type="evidence" value="ECO:0007669"/>
    <property type="project" value="UniProtKB-SubCell"/>
</dbReference>
<reference evidence="6 7" key="1">
    <citation type="submission" date="2017-11" db="EMBL/GenBank/DDBJ databases">
        <title>Genomic Encyclopedia of Archaeal and Bacterial Type Strains, Phase II (KMG-II): From Individual Species to Whole Genera.</title>
        <authorList>
            <person name="Goeker M."/>
        </authorList>
    </citation>
    <scope>NUCLEOTIDE SEQUENCE [LARGE SCALE GENOMIC DNA]</scope>
    <source>
        <strain evidence="6 7">DSM 29128</strain>
    </source>
</reference>
<dbReference type="GO" id="GO:0016020">
    <property type="term" value="C:membrane"/>
    <property type="evidence" value="ECO:0007669"/>
    <property type="project" value="InterPro"/>
</dbReference>
<protein>
    <submittedName>
        <fullName evidence="6">FAR-17a/AIG1-like protein</fullName>
    </submittedName>
</protein>
<feature type="transmembrane region" description="Helical" evidence="5">
    <location>
        <begin position="184"/>
        <end position="208"/>
    </location>
</feature>
<feature type="transmembrane region" description="Helical" evidence="5">
    <location>
        <begin position="133"/>
        <end position="155"/>
    </location>
</feature>
<evidence type="ECO:0000256" key="2">
    <source>
        <dbReference type="ARBA" id="ARBA00022692"/>
    </source>
</evidence>
<comment type="subcellular location">
    <subcellularLocation>
        <location evidence="1">Endomembrane system</location>
        <topology evidence="1">Multi-pass membrane protein</topology>
    </subcellularLocation>
</comment>
<keyword evidence="4 5" id="KW-0472">Membrane</keyword>
<feature type="transmembrane region" description="Helical" evidence="5">
    <location>
        <begin position="36"/>
        <end position="57"/>
    </location>
</feature>
<dbReference type="AlphaFoldDB" id="A0A2M8W526"/>
<sequence>MSMNPRLIFRWIAFLLAGGYCIHTLIFGGWDAFGGPFRFLTIWGLFCAFFAFSRLMALEEERSTRRWDGFISMAAVLNAMVLILYWRIFYADSVLVTGDGGFSEYHIEIYRHGVGPALVIIDAVFIHRSFTRLGAAGAWLIGVIGAYIAFAELLWQPLNDDPSGSVTSGIPYRFLNDLEFADRAVFYAVNFGTALVLLVVFAGIAWGIRRQFPAPVTP</sequence>
<evidence type="ECO:0000313" key="7">
    <source>
        <dbReference type="Proteomes" id="UP000228531"/>
    </source>
</evidence>
<dbReference type="Proteomes" id="UP000228531">
    <property type="component" value="Unassembled WGS sequence"/>
</dbReference>
<evidence type="ECO:0000256" key="5">
    <source>
        <dbReference type="SAM" id="Phobius"/>
    </source>
</evidence>